<accession>A0AAQ2EQC0</accession>
<dbReference type="Gene3D" id="2.40.50.140">
    <property type="entry name" value="Nucleic acid-binding proteins"/>
    <property type="match status" value="1"/>
</dbReference>
<feature type="domain" description="Ribosome biogenesis GTPase RsgA N-terminal" evidence="1">
    <location>
        <begin position="4"/>
        <end position="54"/>
    </location>
</feature>
<dbReference type="Pfam" id="PF16745">
    <property type="entry name" value="RsgA_N"/>
    <property type="match status" value="1"/>
</dbReference>
<dbReference type="InterPro" id="IPR012340">
    <property type="entry name" value="NA-bd_OB-fold"/>
</dbReference>
<dbReference type="RefSeq" id="WP_430270523.1">
    <property type="nucleotide sequence ID" value="NZ_PNEL01000181.1"/>
</dbReference>
<dbReference type="AlphaFoldDB" id="A0AAQ2EQC0"/>
<organism evidence="2 3">
    <name type="scientific">Pseudoalteromonas piscicida</name>
    <dbReference type="NCBI Taxonomy" id="43662"/>
    <lineage>
        <taxon>Bacteria</taxon>
        <taxon>Pseudomonadati</taxon>
        <taxon>Pseudomonadota</taxon>
        <taxon>Gammaproteobacteria</taxon>
        <taxon>Alteromonadales</taxon>
        <taxon>Pseudoalteromonadaceae</taxon>
        <taxon>Pseudoalteromonas</taxon>
    </lineage>
</organism>
<dbReference type="InterPro" id="IPR031944">
    <property type="entry name" value="RsgA_N"/>
</dbReference>
<name>A0AAQ2EQC0_PSEO7</name>
<reference evidence="3" key="2">
    <citation type="submission" date="2019-06" db="EMBL/GenBank/DDBJ databases">
        <title>Co-occurence of chitin degradation, pigmentation and bioactivity in marine Pseudoalteromonas.</title>
        <authorList>
            <person name="Sonnenschein E.C."/>
            <person name="Bech P.K."/>
        </authorList>
    </citation>
    <scope>NUCLEOTIDE SEQUENCE [LARGE SCALE GENOMIC DNA]</scope>
    <source>
        <strain evidence="3">S1607</strain>
    </source>
</reference>
<feature type="non-terminal residue" evidence="2">
    <location>
        <position position="54"/>
    </location>
</feature>
<sequence length="54" mass="5919">MKAIVYKSTGSWYVVKTADGQFHNARVKGIFKIDGITSTNPIAVGDEVNISFEN</sequence>
<dbReference type="SUPFAM" id="SSF50249">
    <property type="entry name" value="Nucleic acid-binding proteins"/>
    <property type="match status" value="1"/>
</dbReference>
<dbReference type="EMBL" id="PNEL01000181">
    <property type="protein sequence ID" value="TMN70863.1"/>
    <property type="molecule type" value="Genomic_DNA"/>
</dbReference>
<gene>
    <name evidence="2" type="ORF">CWB74_23665</name>
</gene>
<proteinExistence type="predicted"/>
<evidence type="ECO:0000259" key="1">
    <source>
        <dbReference type="Pfam" id="PF16745"/>
    </source>
</evidence>
<evidence type="ECO:0000313" key="3">
    <source>
        <dbReference type="Proteomes" id="UP000305423"/>
    </source>
</evidence>
<evidence type="ECO:0000313" key="2">
    <source>
        <dbReference type="EMBL" id="TMN70863.1"/>
    </source>
</evidence>
<protein>
    <submittedName>
        <fullName evidence="2">Ribosome small subunit-dependent GTPase A</fullName>
    </submittedName>
</protein>
<dbReference type="Proteomes" id="UP000305423">
    <property type="component" value="Unassembled WGS sequence"/>
</dbReference>
<comment type="caution">
    <text evidence="2">The sequence shown here is derived from an EMBL/GenBank/DDBJ whole genome shotgun (WGS) entry which is preliminary data.</text>
</comment>
<reference evidence="2 3" key="1">
    <citation type="submission" date="2017-12" db="EMBL/GenBank/DDBJ databases">
        <authorList>
            <person name="Paulsen S."/>
            <person name="Gram L.K."/>
        </authorList>
    </citation>
    <scope>NUCLEOTIDE SEQUENCE [LARGE SCALE GENOMIC DNA]</scope>
    <source>
        <strain evidence="2 3">S1607</strain>
    </source>
</reference>